<protein>
    <submittedName>
        <fullName evidence="1">(northern house mosquito) hypothetical protein</fullName>
    </submittedName>
</protein>
<organism evidence="1">
    <name type="scientific">Culex pipiens</name>
    <name type="common">House mosquito</name>
    <dbReference type="NCBI Taxonomy" id="7175"/>
    <lineage>
        <taxon>Eukaryota</taxon>
        <taxon>Metazoa</taxon>
        <taxon>Ecdysozoa</taxon>
        <taxon>Arthropoda</taxon>
        <taxon>Hexapoda</taxon>
        <taxon>Insecta</taxon>
        <taxon>Pterygota</taxon>
        <taxon>Neoptera</taxon>
        <taxon>Endopterygota</taxon>
        <taxon>Diptera</taxon>
        <taxon>Nematocera</taxon>
        <taxon>Culicoidea</taxon>
        <taxon>Culicidae</taxon>
        <taxon>Culicinae</taxon>
        <taxon>Culicini</taxon>
        <taxon>Culex</taxon>
        <taxon>Culex</taxon>
    </lineage>
</organism>
<accession>A0A8D8CK75</accession>
<reference evidence="1" key="1">
    <citation type="submission" date="2021-05" db="EMBL/GenBank/DDBJ databases">
        <authorList>
            <person name="Alioto T."/>
            <person name="Alioto T."/>
            <person name="Gomez Garrido J."/>
        </authorList>
    </citation>
    <scope>NUCLEOTIDE SEQUENCE</scope>
</reference>
<proteinExistence type="predicted"/>
<sequence length="103" mass="11991">MHPRLMQNSFASFFLLCRGKSSFTQWSRKKIKCVDKTVISTALFRRKIREKAPNARDQKSWKNLILNLKRKLNIIIEAASLPVSQSFFFFFFGGVNCFIKIGV</sequence>
<dbReference type="AlphaFoldDB" id="A0A8D8CK75"/>
<evidence type="ECO:0000313" key="1">
    <source>
        <dbReference type="EMBL" id="CAG6492667.1"/>
    </source>
</evidence>
<name>A0A8D8CK75_CULPI</name>
<dbReference type="EMBL" id="HBUE01121686">
    <property type="protein sequence ID" value="CAG6492667.1"/>
    <property type="molecule type" value="Transcribed_RNA"/>
</dbReference>